<dbReference type="OrthoDB" id="3182339at2759"/>
<evidence type="ECO:0000313" key="5">
    <source>
        <dbReference type="EMBL" id="KAF2115621.1"/>
    </source>
</evidence>
<dbReference type="PANTHER" id="PTHR24198">
    <property type="entry name" value="ANKYRIN REPEAT AND PROTEIN KINASE DOMAIN-CONTAINING PROTEIN"/>
    <property type="match status" value="1"/>
</dbReference>
<keyword evidence="2 3" id="KW-0040">ANK repeat</keyword>
<evidence type="ECO:0000256" key="2">
    <source>
        <dbReference type="ARBA" id="ARBA00023043"/>
    </source>
</evidence>
<protein>
    <submittedName>
        <fullName evidence="5">Ankyrin repeat-containing domain protein</fullName>
    </submittedName>
</protein>
<sequence>MKARRSLSELILDAGIQPVPVRQPCLPPPSQPAIIASEEDHALARTLLVEQRRSDPDFKDPSKQLKRIFKSSKEKEKLQDTNTWEFSQDEIDRALSAVIDKPTTSPGLVQAFLALGAKVNYVETPDEKKAKGSKKPNASARRRSTVLQRAATQRRADSVSLLASSGADQTTLDEGLKAALATKDHSSIQELLRHGANPGAYPNALADAVRSGDQNLVRLLLRAPKALQTEIISSCLPAAVQQKSESIISLLTSFGANPNFNEASALKMAITFREYRLAVVLVAGPLALTEQSLQHALDAALKVPTAQQLYQFLQLLFGCGLSPTSPGLSGLLIAATKRNDTPLAQLLVEYGVSTNVNEAECLRNAISNSNWVLADTILDTSVTPAHASVALTVMPANAPRPERLRLIASLLQKGATGPPLGRWLLRAVEEGDTPLMDLLVNAGAPLGSGNSTAIQAAVVRKDTSSLRKLLNGRPPPQALAQAFPLLRHGYSPRERLETVRLLLTHGAHGPEVNQALIDAVADTSASRDMALIEELVQRADVNFDFGKALQLAVIQANLRVIRLLLHFKPSLQTTLSALPLAFGPDRKRHTSTMQIVESLLANGIERASALQTLQIAIADGPENLDVIQRLLTTDRGLLPHAFQTTIKLSNEQKKAPIMACLLKMGIDQPTLDEALVTETQHVVHGNGTSILRLLVQHGASVNFQDGKSLSMAATLRDAKLIDILLSGKERPSRATATHAFRTLFHGSENEPVSGNSKGALYIAKQLLAIGVDQHTVDSALRMVLDDSNPVEYSRELVDLLLDYHADVNVADGTCFVFATRRQDFEVLNKLFARSPDFSVVIPSLLKFHLDEGVVVRALQACFDHGCTSDSIEGPGPFRKPALALALQQYPRSERLMNVLLHSGCNPNTVTPEVLDPRTGTENIPVLLWALAQPRRTVSSPVVLALLDAGASPTLAAPVSEITPIALAAREARSDIVSELLKRGADPSVRDKWNRSPLFYASSTSMLSIVELLAPHALKDDGSLHEAARCHQLDTARILVSCGHSANFPSRLHNGRHALGELCLNADLTSGTQRTKLRQLIRLFLDKGSNAKFKARNERSVVILALDNPHSALGVTDALLETEVWENLNDEKHMFRDEKGLWYSPIKYAELVPSHARARCKQELIELLRDKGCEEKYYSEYAEQPEGAIGMPQHIKQLADRQKEHLLSLKLTKEANEHARMLEEAAHRDSLRRKQEKQDADMAAAAAQQAHWQNLEQQKHEFEIQRVRSAERMKRNEKVAWHNLLTTQEQDMAAQRQQIEDRKASASYANEQRLIGARKAELEHRAGVERQSLMEKEQLYERNVQRQKMITDRLDESAQLHARLRQDRPAIEGTPNWGSVD</sequence>
<accession>A0A6A5ZAZ8</accession>
<feature type="region of interest" description="Disordered" evidence="4">
    <location>
        <begin position="1359"/>
        <end position="1380"/>
    </location>
</feature>
<dbReference type="SMART" id="SM00248">
    <property type="entry name" value="ANK"/>
    <property type="match status" value="14"/>
</dbReference>
<keyword evidence="6" id="KW-1185">Reference proteome</keyword>
<dbReference type="PANTHER" id="PTHR24198:SF165">
    <property type="entry name" value="ANKYRIN REPEAT-CONTAINING PROTEIN-RELATED"/>
    <property type="match status" value="1"/>
</dbReference>
<evidence type="ECO:0000256" key="3">
    <source>
        <dbReference type="PROSITE-ProRule" id="PRU00023"/>
    </source>
</evidence>
<feature type="compositionally biased region" description="Basic and acidic residues" evidence="4">
    <location>
        <begin position="1359"/>
        <end position="1369"/>
    </location>
</feature>
<dbReference type="Pfam" id="PF12796">
    <property type="entry name" value="Ank_2"/>
    <property type="match status" value="1"/>
</dbReference>
<dbReference type="InterPro" id="IPR002110">
    <property type="entry name" value="Ankyrin_rpt"/>
</dbReference>
<organism evidence="5 6">
    <name type="scientific">Lophiotrema nucula</name>
    <dbReference type="NCBI Taxonomy" id="690887"/>
    <lineage>
        <taxon>Eukaryota</taxon>
        <taxon>Fungi</taxon>
        <taxon>Dikarya</taxon>
        <taxon>Ascomycota</taxon>
        <taxon>Pezizomycotina</taxon>
        <taxon>Dothideomycetes</taxon>
        <taxon>Pleosporomycetidae</taxon>
        <taxon>Pleosporales</taxon>
        <taxon>Lophiotremataceae</taxon>
        <taxon>Lophiotrema</taxon>
    </lineage>
</organism>
<dbReference type="PROSITE" id="PS50297">
    <property type="entry name" value="ANK_REP_REGION"/>
    <property type="match status" value="1"/>
</dbReference>
<gene>
    <name evidence="5" type="ORF">BDV96DRAFT_574206</name>
</gene>
<feature type="repeat" description="ANK" evidence="3">
    <location>
        <begin position="959"/>
        <end position="991"/>
    </location>
</feature>
<evidence type="ECO:0000256" key="1">
    <source>
        <dbReference type="ARBA" id="ARBA00022737"/>
    </source>
</evidence>
<dbReference type="Proteomes" id="UP000799770">
    <property type="component" value="Unassembled WGS sequence"/>
</dbReference>
<reference evidence="5" key="1">
    <citation type="journal article" date="2020" name="Stud. Mycol.">
        <title>101 Dothideomycetes genomes: a test case for predicting lifestyles and emergence of pathogens.</title>
        <authorList>
            <person name="Haridas S."/>
            <person name="Albert R."/>
            <person name="Binder M."/>
            <person name="Bloem J."/>
            <person name="Labutti K."/>
            <person name="Salamov A."/>
            <person name="Andreopoulos B."/>
            <person name="Baker S."/>
            <person name="Barry K."/>
            <person name="Bills G."/>
            <person name="Bluhm B."/>
            <person name="Cannon C."/>
            <person name="Castanera R."/>
            <person name="Culley D."/>
            <person name="Daum C."/>
            <person name="Ezra D."/>
            <person name="Gonzalez J."/>
            <person name="Henrissat B."/>
            <person name="Kuo A."/>
            <person name="Liang C."/>
            <person name="Lipzen A."/>
            <person name="Lutzoni F."/>
            <person name="Magnuson J."/>
            <person name="Mondo S."/>
            <person name="Nolan M."/>
            <person name="Ohm R."/>
            <person name="Pangilinan J."/>
            <person name="Park H.-J."/>
            <person name="Ramirez L."/>
            <person name="Alfaro M."/>
            <person name="Sun H."/>
            <person name="Tritt A."/>
            <person name="Yoshinaga Y."/>
            <person name="Zwiers L.-H."/>
            <person name="Turgeon B."/>
            <person name="Goodwin S."/>
            <person name="Spatafora J."/>
            <person name="Crous P."/>
            <person name="Grigoriev I."/>
        </authorList>
    </citation>
    <scope>NUCLEOTIDE SEQUENCE</scope>
    <source>
        <strain evidence="5">CBS 627.86</strain>
    </source>
</reference>
<proteinExistence type="predicted"/>
<evidence type="ECO:0000313" key="6">
    <source>
        <dbReference type="Proteomes" id="UP000799770"/>
    </source>
</evidence>
<dbReference type="Gene3D" id="1.25.40.20">
    <property type="entry name" value="Ankyrin repeat-containing domain"/>
    <property type="match status" value="4"/>
</dbReference>
<dbReference type="EMBL" id="ML977322">
    <property type="protein sequence ID" value="KAF2115621.1"/>
    <property type="molecule type" value="Genomic_DNA"/>
</dbReference>
<keyword evidence="1" id="KW-0677">Repeat</keyword>
<evidence type="ECO:0000256" key="4">
    <source>
        <dbReference type="SAM" id="MobiDB-lite"/>
    </source>
</evidence>
<dbReference type="SUPFAM" id="SSF48403">
    <property type="entry name" value="Ankyrin repeat"/>
    <property type="match status" value="3"/>
</dbReference>
<feature type="region of interest" description="Disordered" evidence="4">
    <location>
        <begin position="125"/>
        <end position="150"/>
    </location>
</feature>
<dbReference type="PROSITE" id="PS50088">
    <property type="entry name" value="ANK_REPEAT"/>
    <property type="match status" value="1"/>
</dbReference>
<dbReference type="InterPro" id="IPR036770">
    <property type="entry name" value="Ankyrin_rpt-contain_sf"/>
</dbReference>
<name>A0A6A5ZAZ8_9PLEO</name>